<evidence type="ECO:0000256" key="3">
    <source>
        <dbReference type="SAM" id="SignalP"/>
    </source>
</evidence>
<feature type="domain" description="Peptidase S1" evidence="4">
    <location>
        <begin position="33"/>
        <end position="265"/>
    </location>
</feature>
<name>A0A9W3AE06_BIOGL</name>
<evidence type="ECO:0000256" key="1">
    <source>
        <dbReference type="ARBA" id="ARBA00023157"/>
    </source>
</evidence>
<dbReference type="GeneID" id="106066903"/>
<evidence type="ECO:0000256" key="2">
    <source>
        <dbReference type="ARBA" id="ARBA00024195"/>
    </source>
</evidence>
<proteinExistence type="inferred from homology"/>
<dbReference type="InterPro" id="IPR009003">
    <property type="entry name" value="Peptidase_S1_PA"/>
</dbReference>
<dbReference type="PANTHER" id="PTHR24256">
    <property type="entry name" value="TRYPTASE-RELATED"/>
    <property type="match status" value="1"/>
</dbReference>
<dbReference type="GO" id="GO:0004252">
    <property type="term" value="F:serine-type endopeptidase activity"/>
    <property type="evidence" value="ECO:0007669"/>
    <property type="project" value="InterPro"/>
</dbReference>
<dbReference type="PROSITE" id="PS50240">
    <property type="entry name" value="TRYPSIN_DOM"/>
    <property type="match status" value="1"/>
</dbReference>
<dbReference type="InterPro" id="IPR001254">
    <property type="entry name" value="Trypsin_dom"/>
</dbReference>
<keyword evidence="3" id="KW-0732">Signal</keyword>
<dbReference type="Pfam" id="PF00089">
    <property type="entry name" value="Trypsin"/>
    <property type="match status" value="1"/>
</dbReference>
<keyword evidence="1" id="KW-1015">Disulfide bond</keyword>
<dbReference type="SUPFAM" id="SSF50494">
    <property type="entry name" value="Trypsin-like serine proteases"/>
    <property type="match status" value="1"/>
</dbReference>
<keyword evidence="5" id="KW-1185">Reference proteome</keyword>
<dbReference type="InterPro" id="IPR051487">
    <property type="entry name" value="Ser/Thr_Proteases_Immune/Dev"/>
</dbReference>
<sequence>MNLFCWVSLLSSLCIHLSCGLVLPVESKLQKRLINGREAQLYEHPYQAAVVSNTKDFFLICNGVLISPNQFMTLSFCVVHDTASQLKVILGWDSVNGPANAFQQTLRVTRNKLPNKNEIKDGIAVLTLATNVRLNKNIQIPRVDTWSSYINTSCVTIGLGQTNADDPQMLSTLQTASLYVISKEECISRWPEEAYYLRNPRYICAYDRLGRPGGQNAVCANDEGAPLLCGQQKNVLIGLLLLQPQNCDGDQLSIYLSMHDYKKWL</sequence>
<feature type="signal peptide" evidence="3">
    <location>
        <begin position="1"/>
        <end position="20"/>
    </location>
</feature>
<organism evidence="5 6">
    <name type="scientific">Biomphalaria glabrata</name>
    <name type="common">Bloodfluke planorb</name>
    <name type="synonym">Freshwater snail</name>
    <dbReference type="NCBI Taxonomy" id="6526"/>
    <lineage>
        <taxon>Eukaryota</taxon>
        <taxon>Metazoa</taxon>
        <taxon>Spiralia</taxon>
        <taxon>Lophotrochozoa</taxon>
        <taxon>Mollusca</taxon>
        <taxon>Gastropoda</taxon>
        <taxon>Heterobranchia</taxon>
        <taxon>Euthyneura</taxon>
        <taxon>Panpulmonata</taxon>
        <taxon>Hygrophila</taxon>
        <taxon>Lymnaeoidea</taxon>
        <taxon>Planorbidae</taxon>
        <taxon>Biomphalaria</taxon>
    </lineage>
</organism>
<protein>
    <submittedName>
        <fullName evidence="6">Chymotrypsin-like serine proteinase</fullName>
    </submittedName>
</protein>
<evidence type="ECO:0000313" key="5">
    <source>
        <dbReference type="Proteomes" id="UP001165740"/>
    </source>
</evidence>
<reference evidence="6" key="1">
    <citation type="submission" date="2025-08" db="UniProtKB">
        <authorList>
            <consortium name="RefSeq"/>
        </authorList>
    </citation>
    <scope>IDENTIFICATION</scope>
</reference>
<dbReference type="AlphaFoldDB" id="A0A9W3AE06"/>
<dbReference type="InterPro" id="IPR043504">
    <property type="entry name" value="Peptidase_S1_PA_chymotrypsin"/>
</dbReference>
<evidence type="ECO:0000313" key="6">
    <source>
        <dbReference type="RefSeq" id="XP_055885546.1"/>
    </source>
</evidence>
<dbReference type="Proteomes" id="UP001165740">
    <property type="component" value="Chromosome 5"/>
</dbReference>
<accession>A0A9W3AE06</accession>
<dbReference type="SMART" id="SM00020">
    <property type="entry name" value="Tryp_SPc"/>
    <property type="match status" value="1"/>
</dbReference>
<dbReference type="GO" id="GO:0006508">
    <property type="term" value="P:proteolysis"/>
    <property type="evidence" value="ECO:0007669"/>
    <property type="project" value="InterPro"/>
</dbReference>
<gene>
    <name evidence="6" type="primary">LOC106066903</name>
</gene>
<dbReference type="OrthoDB" id="5597713at2759"/>
<evidence type="ECO:0000259" key="4">
    <source>
        <dbReference type="PROSITE" id="PS50240"/>
    </source>
</evidence>
<dbReference type="Gene3D" id="2.40.10.10">
    <property type="entry name" value="Trypsin-like serine proteases"/>
    <property type="match status" value="1"/>
</dbReference>
<comment type="similarity">
    <text evidence="2">Belongs to the peptidase S1 family. CLIP subfamily.</text>
</comment>
<dbReference type="RefSeq" id="XP_055885546.1">
    <property type="nucleotide sequence ID" value="XM_056029571.1"/>
</dbReference>
<feature type="chain" id="PRO_5040747551" evidence="3">
    <location>
        <begin position="21"/>
        <end position="265"/>
    </location>
</feature>